<accession>A0A4Y2NYZ3</accession>
<dbReference type="Proteomes" id="UP000499080">
    <property type="component" value="Unassembled WGS sequence"/>
</dbReference>
<proteinExistence type="predicted"/>
<reference evidence="1 2" key="1">
    <citation type="journal article" date="2019" name="Sci. Rep.">
        <title>Orb-weaving spider Araneus ventricosus genome elucidates the spidroin gene catalogue.</title>
        <authorList>
            <person name="Kono N."/>
            <person name="Nakamura H."/>
            <person name="Ohtoshi R."/>
            <person name="Moran D.A.P."/>
            <person name="Shinohara A."/>
            <person name="Yoshida Y."/>
            <person name="Fujiwara M."/>
            <person name="Mori M."/>
            <person name="Tomita M."/>
            <person name="Arakawa K."/>
        </authorList>
    </citation>
    <scope>NUCLEOTIDE SEQUENCE [LARGE SCALE GENOMIC DNA]</scope>
</reference>
<organism evidence="1 2">
    <name type="scientific">Araneus ventricosus</name>
    <name type="common">Orbweaver spider</name>
    <name type="synonym">Epeira ventricosa</name>
    <dbReference type="NCBI Taxonomy" id="182803"/>
    <lineage>
        <taxon>Eukaryota</taxon>
        <taxon>Metazoa</taxon>
        <taxon>Ecdysozoa</taxon>
        <taxon>Arthropoda</taxon>
        <taxon>Chelicerata</taxon>
        <taxon>Arachnida</taxon>
        <taxon>Araneae</taxon>
        <taxon>Araneomorphae</taxon>
        <taxon>Entelegynae</taxon>
        <taxon>Araneoidea</taxon>
        <taxon>Araneidae</taxon>
        <taxon>Araneus</taxon>
    </lineage>
</organism>
<evidence type="ECO:0000313" key="2">
    <source>
        <dbReference type="Proteomes" id="UP000499080"/>
    </source>
</evidence>
<name>A0A4Y2NYZ3_ARAVE</name>
<evidence type="ECO:0000313" key="1">
    <source>
        <dbReference type="EMBL" id="GBN43903.1"/>
    </source>
</evidence>
<keyword evidence="2" id="KW-1185">Reference proteome</keyword>
<protein>
    <submittedName>
        <fullName evidence="1">Uncharacterized protein</fullName>
    </submittedName>
</protein>
<comment type="caution">
    <text evidence="1">The sequence shown here is derived from an EMBL/GenBank/DDBJ whole genome shotgun (WGS) entry which is preliminary data.</text>
</comment>
<gene>
    <name evidence="1" type="ORF">AVEN_26117_1</name>
</gene>
<dbReference type="AlphaFoldDB" id="A0A4Y2NYZ3"/>
<sequence>MRKTRALWKKRVLETVPRLSPGFGNEMAMLSGANRSIPNCALLPVVRCSFAHLRDRSVRGLVDYARSHHWIIRALSPIGLDS</sequence>
<dbReference type="EMBL" id="BGPR01010036">
    <property type="protein sequence ID" value="GBN43903.1"/>
    <property type="molecule type" value="Genomic_DNA"/>
</dbReference>